<dbReference type="Gene3D" id="3.40.190.10">
    <property type="entry name" value="Periplasmic binding protein-like II"/>
    <property type="match status" value="1"/>
</dbReference>
<dbReference type="Gene3D" id="3.10.105.10">
    <property type="entry name" value="Dipeptide-binding Protein, Domain 3"/>
    <property type="match status" value="1"/>
</dbReference>
<dbReference type="PIRSF" id="PIRSF002741">
    <property type="entry name" value="MppA"/>
    <property type="match status" value="1"/>
</dbReference>
<dbReference type="Proteomes" id="UP001172728">
    <property type="component" value="Unassembled WGS sequence"/>
</dbReference>
<evidence type="ECO:0000256" key="2">
    <source>
        <dbReference type="ARBA" id="ARBA00022448"/>
    </source>
</evidence>
<protein>
    <submittedName>
        <fullName evidence="6">ABC transporter substrate-binding protein</fullName>
    </submittedName>
</protein>
<feature type="compositionally biased region" description="Low complexity" evidence="4">
    <location>
        <begin position="23"/>
        <end position="36"/>
    </location>
</feature>
<evidence type="ECO:0000256" key="4">
    <source>
        <dbReference type="SAM" id="MobiDB-lite"/>
    </source>
</evidence>
<keyword evidence="3" id="KW-0732">Signal</keyword>
<keyword evidence="7" id="KW-1185">Reference proteome</keyword>
<feature type="domain" description="Solute-binding protein family 5" evidence="5">
    <location>
        <begin position="80"/>
        <end position="410"/>
    </location>
</feature>
<dbReference type="SUPFAM" id="SSF53850">
    <property type="entry name" value="Periplasmic binding protein-like II"/>
    <property type="match status" value="1"/>
</dbReference>
<dbReference type="RefSeq" id="WP_301134464.1">
    <property type="nucleotide sequence ID" value="NZ_JAUHPW010000008.1"/>
</dbReference>
<dbReference type="CDD" id="cd00995">
    <property type="entry name" value="PBP2_NikA_DppA_OppA_like"/>
    <property type="match status" value="1"/>
</dbReference>
<sequence>MPAAILALTLAACSGGDEEAAESAEPTTATETSDASGQVAGSVLRVNWGGFPESWAPGAEIEPGYMRVPYENLTQLVDNEVQPMLAASWEQTDEALTLTLQEGVTFHDGTPFDAEAVKVNLEAVKNTPGPYAGPFQVIDSIDVVDDLTVTLNLSQPTPSMLTTLSTRNAPMVSPAAIEAGTIGQAPVGTGPWAYDEAASVAGTRMTFAAFADYWGEAPGFETVQLFAITEDNAATTAMVNGEIDVTDTELDQLSTFESSGNFEIVQYPAIRNNPLFFDRGPGGMFEDIEVRQAACYALDTQVVVDLEGDVESRTQFFAEGEQGYNPDIEGYSHDLAMAEELYSSAGSPAVEGDWLSTVFNTRQIQVYADQMGELGFNLTVQEAPPPQYFTEWNAGAYPIGLGSQDELTPYDWYSSWFAADAPGNPSGVESDALKAAADAAIAAGTGDEADALWAEVTKIISEEALTCAHIVSQEQIAINADTVSGADVPSQPYETVLINYRDLRPAGS</sequence>
<dbReference type="Pfam" id="PF00496">
    <property type="entry name" value="SBP_bac_5"/>
    <property type="match status" value="1"/>
</dbReference>
<gene>
    <name evidence="6" type="ORF">QQX09_10675</name>
</gene>
<dbReference type="PANTHER" id="PTHR30290:SF9">
    <property type="entry name" value="OLIGOPEPTIDE-BINDING PROTEIN APPA"/>
    <property type="match status" value="1"/>
</dbReference>
<evidence type="ECO:0000313" key="7">
    <source>
        <dbReference type="Proteomes" id="UP001172728"/>
    </source>
</evidence>
<evidence type="ECO:0000313" key="6">
    <source>
        <dbReference type="EMBL" id="MDN4476319.1"/>
    </source>
</evidence>
<dbReference type="PANTHER" id="PTHR30290">
    <property type="entry name" value="PERIPLASMIC BINDING COMPONENT OF ABC TRANSPORTER"/>
    <property type="match status" value="1"/>
</dbReference>
<reference evidence="6" key="1">
    <citation type="submission" date="2023-06" db="EMBL/GenBank/DDBJ databases">
        <title>Sysu t00192.</title>
        <authorList>
            <person name="Gao L."/>
            <person name="Fang B.-Z."/>
            <person name="Li W.-J."/>
        </authorList>
    </citation>
    <scope>NUCLEOTIDE SEQUENCE</scope>
    <source>
        <strain evidence="6">SYSU T00192</strain>
    </source>
</reference>
<comment type="caution">
    <text evidence="6">The sequence shown here is derived from an EMBL/GenBank/DDBJ whole genome shotgun (WGS) entry which is preliminary data.</text>
</comment>
<comment type="similarity">
    <text evidence="1">Belongs to the bacterial solute-binding protein 5 family.</text>
</comment>
<dbReference type="InterPro" id="IPR039424">
    <property type="entry name" value="SBP_5"/>
</dbReference>
<keyword evidence="2" id="KW-0813">Transport</keyword>
<accession>A0ABT8GBG7</accession>
<evidence type="ECO:0000256" key="3">
    <source>
        <dbReference type="ARBA" id="ARBA00022729"/>
    </source>
</evidence>
<dbReference type="EMBL" id="JAUHPW010000008">
    <property type="protein sequence ID" value="MDN4476319.1"/>
    <property type="molecule type" value="Genomic_DNA"/>
</dbReference>
<name>A0ABT8GBG7_9MICO</name>
<feature type="region of interest" description="Disordered" evidence="4">
    <location>
        <begin position="17"/>
        <end position="38"/>
    </location>
</feature>
<evidence type="ECO:0000259" key="5">
    <source>
        <dbReference type="Pfam" id="PF00496"/>
    </source>
</evidence>
<organism evidence="6 7">
    <name type="scientific">Demequina litoralis</name>
    <dbReference type="NCBI Taxonomy" id="3051660"/>
    <lineage>
        <taxon>Bacteria</taxon>
        <taxon>Bacillati</taxon>
        <taxon>Actinomycetota</taxon>
        <taxon>Actinomycetes</taxon>
        <taxon>Micrococcales</taxon>
        <taxon>Demequinaceae</taxon>
        <taxon>Demequina</taxon>
    </lineage>
</organism>
<proteinExistence type="inferred from homology"/>
<dbReference type="InterPro" id="IPR000914">
    <property type="entry name" value="SBP_5_dom"/>
</dbReference>
<evidence type="ECO:0000256" key="1">
    <source>
        <dbReference type="ARBA" id="ARBA00005695"/>
    </source>
</evidence>
<dbReference type="InterPro" id="IPR030678">
    <property type="entry name" value="Peptide/Ni-bd"/>
</dbReference>